<sequence>MSEFLFYGLDEAGQTAFSERLQGSDTEALRTLARERLSRFHTVEIWQGPLCIVRLRRKAAEQA</sequence>
<comment type="caution">
    <text evidence="1">The sequence shown here is derived from an EMBL/GenBank/DDBJ whole genome shotgun (WGS) entry which is preliminary data.</text>
</comment>
<protein>
    <submittedName>
        <fullName evidence="1">Uncharacterized protein</fullName>
    </submittedName>
</protein>
<gene>
    <name evidence="1" type="ORF">DJ018_01410</name>
</gene>
<dbReference type="Proteomes" id="UP000249725">
    <property type="component" value="Unassembled WGS sequence"/>
</dbReference>
<keyword evidence="2" id="KW-1185">Reference proteome</keyword>
<name>A0A328AQU3_9CAUL</name>
<organism evidence="1 2">
    <name type="scientific">Phenylobacterium deserti</name>
    <dbReference type="NCBI Taxonomy" id="1914756"/>
    <lineage>
        <taxon>Bacteria</taxon>
        <taxon>Pseudomonadati</taxon>
        <taxon>Pseudomonadota</taxon>
        <taxon>Alphaproteobacteria</taxon>
        <taxon>Caulobacterales</taxon>
        <taxon>Caulobacteraceae</taxon>
        <taxon>Phenylobacterium</taxon>
    </lineage>
</organism>
<accession>A0A328AQU3</accession>
<dbReference type="RefSeq" id="WP_111513016.1">
    <property type="nucleotide sequence ID" value="NZ_QFYR01000001.1"/>
</dbReference>
<reference evidence="2" key="1">
    <citation type="submission" date="2018-05" db="EMBL/GenBank/DDBJ databases">
        <authorList>
            <person name="Li X."/>
        </authorList>
    </citation>
    <scope>NUCLEOTIDE SEQUENCE [LARGE SCALE GENOMIC DNA]</scope>
    <source>
        <strain evidence="2">YIM 73061</strain>
    </source>
</reference>
<dbReference type="EMBL" id="QFYR01000001">
    <property type="protein sequence ID" value="RAK56665.1"/>
    <property type="molecule type" value="Genomic_DNA"/>
</dbReference>
<proteinExistence type="predicted"/>
<evidence type="ECO:0000313" key="1">
    <source>
        <dbReference type="EMBL" id="RAK56665.1"/>
    </source>
</evidence>
<evidence type="ECO:0000313" key="2">
    <source>
        <dbReference type="Proteomes" id="UP000249725"/>
    </source>
</evidence>
<dbReference type="AlphaFoldDB" id="A0A328AQU3"/>